<proteinExistence type="predicted"/>
<name>A0A0K1PNK5_9BACT</name>
<dbReference type="STRING" id="1391654.AKJ09_01761"/>
<protein>
    <submittedName>
        <fullName evidence="1">Uncharacterized protein</fullName>
    </submittedName>
</protein>
<organism evidence="1 2">
    <name type="scientific">Labilithrix luteola</name>
    <dbReference type="NCBI Taxonomy" id="1391654"/>
    <lineage>
        <taxon>Bacteria</taxon>
        <taxon>Pseudomonadati</taxon>
        <taxon>Myxococcota</taxon>
        <taxon>Polyangia</taxon>
        <taxon>Polyangiales</taxon>
        <taxon>Labilitrichaceae</taxon>
        <taxon>Labilithrix</taxon>
    </lineage>
</organism>
<reference evidence="1 2" key="1">
    <citation type="submission" date="2015-08" db="EMBL/GenBank/DDBJ databases">
        <authorList>
            <person name="Babu N.S."/>
            <person name="Beckwith C.J."/>
            <person name="Beseler K.G."/>
            <person name="Brison A."/>
            <person name="Carone J.V."/>
            <person name="Caskin T.P."/>
            <person name="Diamond M."/>
            <person name="Durham M.E."/>
            <person name="Foxe J.M."/>
            <person name="Go M."/>
            <person name="Henderson B.A."/>
            <person name="Jones I.B."/>
            <person name="McGettigan J.A."/>
            <person name="Micheletti S.J."/>
            <person name="Nasrallah M.E."/>
            <person name="Ortiz D."/>
            <person name="Piller C.R."/>
            <person name="Privatt S.R."/>
            <person name="Schneider S.L."/>
            <person name="Sharp S."/>
            <person name="Smith T.C."/>
            <person name="Stanton J.D."/>
            <person name="Ullery H.E."/>
            <person name="Wilson R.J."/>
            <person name="Serrano M.G."/>
            <person name="Buck G."/>
            <person name="Lee V."/>
            <person name="Wang Y."/>
            <person name="Carvalho R."/>
            <person name="Voegtly L."/>
            <person name="Shi R."/>
            <person name="Duckworth R."/>
            <person name="Johnson A."/>
            <person name="Loviza R."/>
            <person name="Walstead R."/>
            <person name="Shah Z."/>
            <person name="Kiflezghi M."/>
            <person name="Wade K."/>
            <person name="Ball S.L."/>
            <person name="Bradley K.W."/>
            <person name="Asai D.J."/>
            <person name="Bowman C.A."/>
            <person name="Russell D.A."/>
            <person name="Pope W.H."/>
            <person name="Jacobs-Sera D."/>
            <person name="Hendrix R.W."/>
            <person name="Hatfull G.F."/>
        </authorList>
    </citation>
    <scope>NUCLEOTIDE SEQUENCE [LARGE SCALE GENOMIC DNA]</scope>
    <source>
        <strain evidence="1 2">DSM 27648</strain>
    </source>
</reference>
<sequence length="40" mass="4585">MRRHTTHIASGGYIMRMLEILPRGERTLRLVLFAFGTPDA</sequence>
<accession>A0A0K1PNK5</accession>
<gene>
    <name evidence="1" type="ORF">AKJ09_01761</name>
</gene>
<dbReference type="AlphaFoldDB" id="A0A0K1PNK5"/>
<evidence type="ECO:0000313" key="1">
    <source>
        <dbReference type="EMBL" id="AKU95097.1"/>
    </source>
</evidence>
<dbReference type="EMBL" id="CP012333">
    <property type="protein sequence ID" value="AKU95097.1"/>
    <property type="molecule type" value="Genomic_DNA"/>
</dbReference>
<keyword evidence="2" id="KW-1185">Reference proteome</keyword>
<dbReference type="KEGG" id="llu:AKJ09_01761"/>
<dbReference type="Proteomes" id="UP000064967">
    <property type="component" value="Chromosome"/>
</dbReference>
<evidence type="ECO:0000313" key="2">
    <source>
        <dbReference type="Proteomes" id="UP000064967"/>
    </source>
</evidence>